<dbReference type="InterPro" id="IPR050312">
    <property type="entry name" value="IolE/XylAMocC-like"/>
</dbReference>
<name>A0A9D2RYZ0_9FIRM</name>
<gene>
    <name evidence="2" type="ORF">H9942_07790</name>
</gene>
<dbReference type="Gene3D" id="3.20.20.150">
    <property type="entry name" value="Divalent-metal-dependent TIM barrel enzymes"/>
    <property type="match status" value="1"/>
</dbReference>
<reference evidence="2" key="1">
    <citation type="journal article" date="2021" name="PeerJ">
        <title>Extensive microbial diversity within the chicken gut microbiome revealed by metagenomics and culture.</title>
        <authorList>
            <person name="Gilroy R."/>
            <person name="Ravi A."/>
            <person name="Getino M."/>
            <person name="Pursley I."/>
            <person name="Horton D.L."/>
            <person name="Alikhan N.F."/>
            <person name="Baker D."/>
            <person name="Gharbi K."/>
            <person name="Hall N."/>
            <person name="Watson M."/>
            <person name="Adriaenssens E.M."/>
            <person name="Foster-Nyarko E."/>
            <person name="Jarju S."/>
            <person name="Secka A."/>
            <person name="Antonio M."/>
            <person name="Oren A."/>
            <person name="Chaudhuri R.R."/>
            <person name="La Ragione R."/>
            <person name="Hildebrand F."/>
            <person name="Pallen M.J."/>
        </authorList>
    </citation>
    <scope>NUCLEOTIDE SEQUENCE</scope>
    <source>
        <strain evidence="2">ChiBcolR8-3208</strain>
    </source>
</reference>
<dbReference type="PANTHER" id="PTHR12110">
    <property type="entry name" value="HYDROXYPYRUVATE ISOMERASE"/>
    <property type="match status" value="1"/>
</dbReference>
<proteinExistence type="predicted"/>
<evidence type="ECO:0000259" key="1">
    <source>
        <dbReference type="Pfam" id="PF01261"/>
    </source>
</evidence>
<dbReference type="PANTHER" id="PTHR12110:SF21">
    <property type="entry name" value="XYLOSE ISOMERASE-LIKE TIM BARREL DOMAIN-CONTAINING PROTEIN"/>
    <property type="match status" value="1"/>
</dbReference>
<organism evidence="2 3">
    <name type="scientific">Candidatus Acutalibacter ornithocaccae</name>
    <dbReference type="NCBI Taxonomy" id="2838416"/>
    <lineage>
        <taxon>Bacteria</taxon>
        <taxon>Bacillati</taxon>
        <taxon>Bacillota</taxon>
        <taxon>Clostridia</taxon>
        <taxon>Eubacteriales</taxon>
        <taxon>Acutalibacteraceae</taxon>
        <taxon>Acutalibacter</taxon>
    </lineage>
</organism>
<keyword evidence="2" id="KW-0413">Isomerase</keyword>
<reference evidence="2" key="2">
    <citation type="submission" date="2021-04" db="EMBL/GenBank/DDBJ databases">
        <authorList>
            <person name="Gilroy R."/>
        </authorList>
    </citation>
    <scope>NUCLEOTIDE SEQUENCE</scope>
    <source>
        <strain evidence="2">ChiBcolR8-3208</strain>
    </source>
</reference>
<feature type="domain" description="Xylose isomerase-like TIM barrel" evidence="1">
    <location>
        <begin position="24"/>
        <end position="270"/>
    </location>
</feature>
<evidence type="ECO:0000313" key="2">
    <source>
        <dbReference type="EMBL" id="HJB37952.1"/>
    </source>
</evidence>
<dbReference type="AlphaFoldDB" id="A0A9D2RYZ0"/>
<protein>
    <submittedName>
        <fullName evidence="2">Sugar phosphate isomerase/epimerase</fullName>
    </submittedName>
</protein>
<comment type="caution">
    <text evidence="2">The sequence shown here is derived from an EMBL/GenBank/DDBJ whole genome shotgun (WGS) entry which is preliminary data.</text>
</comment>
<dbReference type="InterPro" id="IPR013022">
    <property type="entry name" value="Xyl_isomerase-like_TIM-brl"/>
</dbReference>
<dbReference type="GO" id="GO:0016853">
    <property type="term" value="F:isomerase activity"/>
    <property type="evidence" value="ECO:0007669"/>
    <property type="project" value="UniProtKB-KW"/>
</dbReference>
<dbReference type="Proteomes" id="UP000824214">
    <property type="component" value="Unassembled WGS sequence"/>
</dbReference>
<dbReference type="InterPro" id="IPR036237">
    <property type="entry name" value="Xyl_isomerase-like_sf"/>
</dbReference>
<dbReference type="EMBL" id="DWXZ01000166">
    <property type="protein sequence ID" value="HJB37952.1"/>
    <property type="molecule type" value="Genomic_DNA"/>
</dbReference>
<sequence length="289" mass="33036">METIRIGTCVPGQATEKLLPHFVRAGFECVALNFHMEFPEKDLPTYWEKVRPLLEGSPVKVSSIGFYCNALENEGQRKTLEHFIDNAHLFGTDVVTTFAGALEGQPVEMAIPRYKEVFGELARRAEAKGVRLAIENCPMDGTWHKATCNIGFNPKAWEMMFDAVPSRAIGLEWEPAHQMVQLIDPLPQLEEWADRVYHIHGKDATLHWDRVRKWGVFGAGEFAESRTPGYGDTDWRDVFHILYSRGYVGDLVVEGFHDPIFKEEREWAGQLHALEYLKWCRGGTEESPW</sequence>
<evidence type="ECO:0000313" key="3">
    <source>
        <dbReference type="Proteomes" id="UP000824214"/>
    </source>
</evidence>
<dbReference type="SUPFAM" id="SSF51658">
    <property type="entry name" value="Xylose isomerase-like"/>
    <property type="match status" value="1"/>
</dbReference>
<accession>A0A9D2RYZ0</accession>
<dbReference type="Pfam" id="PF01261">
    <property type="entry name" value="AP_endonuc_2"/>
    <property type="match status" value="1"/>
</dbReference>